<evidence type="ECO:0000256" key="4">
    <source>
        <dbReference type="ARBA" id="ARBA00038984"/>
    </source>
</evidence>
<dbReference type="InterPro" id="IPR036291">
    <property type="entry name" value="NAD(P)-bd_dom_sf"/>
</dbReference>
<comment type="catalytic activity">
    <reaction evidence="9">
        <text>(1R,2R)-1,2-dihydrobenzene-1,2-diol + NADP(+) = catechol + NADPH + H(+)</text>
        <dbReference type="Rhea" id="RHEA:16729"/>
        <dbReference type="ChEBI" id="CHEBI:10702"/>
        <dbReference type="ChEBI" id="CHEBI:15378"/>
        <dbReference type="ChEBI" id="CHEBI:18135"/>
        <dbReference type="ChEBI" id="CHEBI:57783"/>
        <dbReference type="ChEBI" id="CHEBI:58349"/>
        <dbReference type="EC" id="1.3.1.20"/>
    </reaction>
</comment>
<evidence type="ECO:0000256" key="9">
    <source>
        <dbReference type="ARBA" id="ARBA00047423"/>
    </source>
</evidence>
<accession>A0A1W0WMH2</accession>
<evidence type="ECO:0000256" key="6">
    <source>
        <dbReference type="ARBA" id="ARBA00042926"/>
    </source>
</evidence>
<feature type="domain" description="Gfo/Idh/MocA-like oxidoreductase N-terminal" evidence="11">
    <location>
        <begin position="4"/>
        <end position="122"/>
    </location>
</feature>
<gene>
    <name evidence="13" type="ORF">BV898_09402</name>
</gene>
<dbReference type="Gene3D" id="3.30.360.10">
    <property type="entry name" value="Dihydrodipicolinate Reductase, domain 2"/>
    <property type="match status" value="1"/>
</dbReference>
<dbReference type="EMBL" id="MTYJ01000074">
    <property type="protein sequence ID" value="OQV16411.1"/>
    <property type="molecule type" value="Genomic_DNA"/>
</dbReference>
<evidence type="ECO:0000256" key="2">
    <source>
        <dbReference type="ARBA" id="ARBA00023002"/>
    </source>
</evidence>
<dbReference type="Pfam" id="PF01408">
    <property type="entry name" value="GFO_IDH_MocA"/>
    <property type="match status" value="1"/>
</dbReference>
<comment type="similarity">
    <text evidence="1">Belongs to the Gfo/Idh/MocA family.</text>
</comment>
<evidence type="ECO:0000256" key="3">
    <source>
        <dbReference type="ARBA" id="ARBA00038853"/>
    </source>
</evidence>
<dbReference type="Proteomes" id="UP000192578">
    <property type="component" value="Unassembled WGS sequence"/>
</dbReference>
<evidence type="ECO:0000256" key="5">
    <source>
        <dbReference type="ARBA" id="ARBA00040603"/>
    </source>
</evidence>
<proteinExistence type="inferred from homology"/>
<comment type="caution">
    <text evidence="13">The sequence shown here is derived from an EMBL/GenBank/DDBJ whole genome shotgun (WGS) entry which is preliminary data.</text>
</comment>
<evidence type="ECO:0000259" key="12">
    <source>
        <dbReference type="Pfam" id="PF22725"/>
    </source>
</evidence>
<feature type="domain" description="GFO/IDH/MocA-like oxidoreductase" evidence="12">
    <location>
        <begin position="133"/>
        <end position="244"/>
    </location>
</feature>
<name>A0A1W0WMH2_HYPEX</name>
<evidence type="ECO:0000313" key="14">
    <source>
        <dbReference type="Proteomes" id="UP000192578"/>
    </source>
</evidence>
<dbReference type="SUPFAM" id="SSF51735">
    <property type="entry name" value="NAD(P)-binding Rossmann-fold domains"/>
    <property type="match status" value="1"/>
</dbReference>
<evidence type="ECO:0000259" key="11">
    <source>
        <dbReference type="Pfam" id="PF01408"/>
    </source>
</evidence>
<dbReference type="InterPro" id="IPR000683">
    <property type="entry name" value="Gfo/Idh/MocA-like_OxRdtase_N"/>
</dbReference>
<dbReference type="Pfam" id="PF22725">
    <property type="entry name" value="GFO_IDH_MocA_C3"/>
    <property type="match status" value="1"/>
</dbReference>
<evidence type="ECO:0000313" key="13">
    <source>
        <dbReference type="EMBL" id="OQV16411.1"/>
    </source>
</evidence>
<comment type="catalytic activity">
    <reaction evidence="10">
        <text>D-xylose + NADP(+) = D-xylono-1,5-lactone + NADPH + H(+)</text>
        <dbReference type="Rhea" id="RHEA:22000"/>
        <dbReference type="ChEBI" id="CHEBI:15378"/>
        <dbReference type="ChEBI" id="CHEBI:15867"/>
        <dbReference type="ChEBI" id="CHEBI:53455"/>
        <dbReference type="ChEBI" id="CHEBI:57783"/>
        <dbReference type="ChEBI" id="CHEBI:58349"/>
        <dbReference type="EC" id="1.1.1.179"/>
    </reaction>
</comment>
<dbReference type="Gene3D" id="3.40.50.720">
    <property type="entry name" value="NAD(P)-binding Rossmann-like Domain"/>
    <property type="match status" value="1"/>
</dbReference>
<evidence type="ECO:0000256" key="1">
    <source>
        <dbReference type="ARBA" id="ARBA00010928"/>
    </source>
</evidence>
<dbReference type="InterPro" id="IPR055170">
    <property type="entry name" value="GFO_IDH_MocA-like_dom"/>
</dbReference>
<dbReference type="EC" id="1.3.1.20" evidence="3"/>
<dbReference type="AlphaFoldDB" id="A0A1W0WMH2"/>
<evidence type="ECO:0000256" key="10">
    <source>
        <dbReference type="ARBA" id="ARBA00049233"/>
    </source>
</evidence>
<dbReference type="OrthoDB" id="2129491at2759"/>
<reference evidence="14" key="1">
    <citation type="submission" date="2017-01" db="EMBL/GenBank/DDBJ databases">
        <title>Comparative genomics of anhydrobiosis in the tardigrade Hypsibius dujardini.</title>
        <authorList>
            <person name="Yoshida Y."/>
            <person name="Koutsovoulos G."/>
            <person name="Laetsch D."/>
            <person name="Stevens L."/>
            <person name="Kumar S."/>
            <person name="Horikawa D."/>
            <person name="Ishino K."/>
            <person name="Komine S."/>
            <person name="Tomita M."/>
            <person name="Blaxter M."/>
            <person name="Arakawa K."/>
        </authorList>
    </citation>
    <scope>NUCLEOTIDE SEQUENCE [LARGE SCALE GENOMIC DNA]</scope>
    <source>
        <strain evidence="14">Z151</strain>
    </source>
</reference>
<evidence type="ECO:0000256" key="8">
    <source>
        <dbReference type="ARBA" id="ARBA00043025"/>
    </source>
</evidence>
<keyword evidence="2" id="KW-0560">Oxidoreductase</keyword>
<sequence length="338" mass="37315">MAVLRWGIAGAGSICDDFAAAVRKLPVQEHDIVAVGARDAGRAATFAQKFNIGKSYGSYKELSEDPNVDVVYVGTVNSTHYEVCKLMLAQNKHVLCEKTLTLLLKHTQELIRIAEEKKVFFQEAVWSRFFPAYRKLRDQVSSGAIGDVKSINITFCKKIAVEKRAVGSGTLFSLGIYPLQLIMAVCGPEMPEKIQACGTLNADGVDLTLAITLQYKNGTIAQQTTSFEIGPPDEAQIYGTKGTISFPKKFHAAMDMTINGTTETFPFPDSLVQNGLQQVKRPGFVYQAQEVRDCIQKGLLESPRFTHQETLTVSAIMEEVKRQIGLNYDSLYEFGDGH</sequence>
<organism evidence="13 14">
    <name type="scientific">Hypsibius exemplaris</name>
    <name type="common">Freshwater tardigrade</name>
    <dbReference type="NCBI Taxonomy" id="2072580"/>
    <lineage>
        <taxon>Eukaryota</taxon>
        <taxon>Metazoa</taxon>
        <taxon>Ecdysozoa</taxon>
        <taxon>Tardigrada</taxon>
        <taxon>Eutardigrada</taxon>
        <taxon>Parachela</taxon>
        <taxon>Hypsibioidea</taxon>
        <taxon>Hypsibiidae</taxon>
        <taxon>Hypsibius</taxon>
    </lineage>
</organism>
<dbReference type="GO" id="GO:0047115">
    <property type="term" value="F:trans-1,2-dihydrobenzene-1,2-diol dehydrogenase activity"/>
    <property type="evidence" value="ECO:0007669"/>
    <property type="project" value="UniProtKB-EC"/>
</dbReference>
<dbReference type="GO" id="GO:0000166">
    <property type="term" value="F:nucleotide binding"/>
    <property type="evidence" value="ECO:0007669"/>
    <property type="project" value="InterPro"/>
</dbReference>
<dbReference type="PANTHER" id="PTHR22604">
    <property type="entry name" value="OXIDOREDUCTASES"/>
    <property type="match status" value="1"/>
</dbReference>
<dbReference type="EC" id="1.1.1.179" evidence="4"/>
<keyword evidence="14" id="KW-1185">Reference proteome</keyword>
<protein>
    <recommendedName>
        <fullName evidence="5">Trans-1,2-dihydrobenzene-1,2-diol dehydrogenase</fullName>
        <ecNumber evidence="4">1.1.1.179</ecNumber>
        <ecNumber evidence="3">1.3.1.20</ecNumber>
    </recommendedName>
    <alternativeName>
        <fullName evidence="8">D-xylose 1-dehydrogenase</fullName>
    </alternativeName>
    <alternativeName>
        <fullName evidence="7">D-xylose-NADP dehydrogenase</fullName>
    </alternativeName>
    <alternativeName>
        <fullName evidence="6">Dimeric dihydrodiol dehydrogenase</fullName>
    </alternativeName>
</protein>
<dbReference type="GO" id="GO:0047837">
    <property type="term" value="F:D-xylose 1-dehydrogenase (NADP+) activity"/>
    <property type="evidence" value="ECO:0007669"/>
    <property type="project" value="UniProtKB-EC"/>
</dbReference>
<evidence type="ECO:0000256" key="7">
    <source>
        <dbReference type="ARBA" id="ARBA00042988"/>
    </source>
</evidence>
<dbReference type="SUPFAM" id="SSF55347">
    <property type="entry name" value="Glyceraldehyde-3-phosphate dehydrogenase-like, C-terminal domain"/>
    <property type="match status" value="1"/>
</dbReference>
<dbReference type="InterPro" id="IPR050984">
    <property type="entry name" value="Gfo/Idh/MocA_domain"/>
</dbReference>
<dbReference type="PANTHER" id="PTHR22604:SF105">
    <property type="entry name" value="TRANS-1,2-DIHYDROBENZENE-1,2-DIOL DEHYDROGENASE"/>
    <property type="match status" value="1"/>
</dbReference>